<keyword evidence="1" id="KW-0732">Signal</keyword>
<evidence type="ECO:0000313" key="2">
    <source>
        <dbReference type="EMBL" id="MBY5958598.1"/>
    </source>
</evidence>
<feature type="chain" id="PRO_5036752985" evidence="1">
    <location>
        <begin position="22"/>
        <end position="297"/>
    </location>
</feature>
<gene>
    <name evidence="2" type="ORF">KUV50_10670</name>
</gene>
<feature type="signal peptide" evidence="1">
    <location>
        <begin position="1"/>
        <end position="21"/>
    </location>
</feature>
<dbReference type="RefSeq" id="WP_222580133.1">
    <property type="nucleotide sequence ID" value="NZ_JAHVHU010000009.1"/>
</dbReference>
<organism evidence="2 3">
    <name type="scientific">Membranihabitans marinus</name>
    <dbReference type="NCBI Taxonomy" id="1227546"/>
    <lineage>
        <taxon>Bacteria</taxon>
        <taxon>Pseudomonadati</taxon>
        <taxon>Bacteroidota</taxon>
        <taxon>Saprospiria</taxon>
        <taxon>Saprospirales</taxon>
        <taxon>Saprospiraceae</taxon>
        <taxon>Membranihabitans</taxon>
    </lineage>
</organism>
<protein>
    <submittedName>
        <fullName evidence="2">Uncharacterized protein</fullName>
    </submittedName>
</protein>
<evidence type="ECO:0000313" key="3">
    <source>
        <dbReference type="Proteomes" id="UP000753961"/>
    </source>
</evidence>
<dbReference type="Proteomes" id="UP000753961">
    <property type="component" value="Unassembled WGS sequence"/>
</dbReference>
<sequence length="297" mass="34819">MKYHFFFLGAIFMLLSSVVHAHPTGNMIAVGEHVLWSYINPIDDLEHHACVMIWNKTSDPKVFMQSRHPASDFMLSHDQDDIYIIERRRVTSSQRFEVRILKTTVKGNFKVIWDWFTDEWRIGEGGFMMNSDDEIIFCRYPDLLRMKKGEKPVQHLNIKQPIKRMRAVEHNQILLMGDQDCFLIGQNGTLKNQWDDVIDATVVNAPLDRNQFFDADYKNGALLLAYWGNRSFELIDTHGEQKTIVKQTDPLTPHWVAFWEDAVLLFSSKLVWDGSTPKPYLILFNNQNHYDVIWEEP</sequence>
<comment type="caution">
    <text evidence="2">The sequence shown here is derived from an EMBL/GenBank/DDBJ whole genome shotgun (WGS) entry which is preliminary data.</text>
</comment>
<proteinExistence type="predicted"/>
<keyword evidence="3" id="KW-1185">Reference proteome</keyword>
<accession>A0A953HPT2</accession>
<dbReference type="EMBL" id="JAHVHU010000009">
    <property type="protein sequence ID" value="MBY5958598.1"/>
    <property type="molecule type" value="Genomic_DNA"/>
</dbReference>
<evidence type="ECO:0000256" key="1">
    <source>
        <dbReference type="SAM" id="SignalP"/>
    </source>
</evidence>
<name>A0A953HPT2_9BACT</name>
<dbReference type="AlphaFoldDB" id="A0A953HPT2"/>
<reference evidence="2" key="1">
    <citation type="submission" date="2021-06" db="EMBL/GenBank/DDBJ databases">
        <title>44 bacteria genomes isolated from Dapeng, Shenzhen.</title>
        <authorList>
            <person name="Zheng W."/>
            <person name="Yu S."/>
            <person name="Huang Y."/>
        </authorList>
    </citation>
    <scope>NUCLEOTIDE SEQUENCE</scope>
    <source>
        <strain evidence="2">DP5N28-2</strain>
    </source>
</reference>